<protein>
    <submittedName>
        <fullName evidence="1">Uncharacterized protein</fullName>
    </submittedName>
</protein>
<dbReference type="EMBL" id="JAXCGZ010021639">
    <property type="protein sequence ID" value="KAK7046164.1"/>
    <property type="molecule type" value="Genomic_DNA"/>
</dbReference>
<reference evidence="1 2" key="1">
    <citation type="submission" date="2023-11" db="EMBL/GenBank/DDBJ databases">
        <title>Halocaridina rubra genome assembly.</title>
        <authorList>
            <person name="Smith C."/>
        </authorList>
    </citation>
    <scope>NUCLEOTIDE SEQUENCE [LARGE SCALE GENOMIC DNA]</scope>
    <source>
        <strain evidence="1">EP-1</strain>
        <tissue evidence="1">Whole</tissue>
    </source>
</reference>
<evidence type="ECO:0000313" key="2">
    <source>
        <dbReference type="Proteomes" id="UP001381693"/>
    </source>
</evidence>
<dbReference type="Proteomes" id="UP001381693">
    <property type="component" value="Unassembled WGS sequence"/>
</dbReference>
<name>A0AAN8WPI1_HALRR</name>
<dbReference type="AlphaFoldDB" id="A0AAN8WPI1"/>
<evidence type="ECO:0000313" key="1">
    <source>
        <dbReference type="EMBL" id="KAK7046164.1"/>
    </source>
</evidence>
<feature type="non-terminal residue" evidence="1">
    <location>
        <position position="67"/>
    </location>
</feature>
<feature type="non-terminal residue" evidence="1">
    <location>
        <position position="1"/>
    </location>
</feature>
<organism evidence="1 2">
    <name type="scientific">Halocaridina rubra</name>
    <name type="common">Hawaiian red shrimp</name>
    <dbReference type="NCBI Taxonomy" id="373956"/>
    <lineage>
        <taxon>Eukaryota</taxon>
        <taxon>Metazoa</taxon>
        <taxon>Ecdysozoa</taxon>
        <taxon>Arthropoda</taxon>
        <taxon>Crustacea</taxon>
        <taxon>Multicrustacea</taxon>
        <taxon>Malacostraca</taxon>
        <taxon>Eumalacostraca</taxon>
        <taxon>Eucarida</taxon>
        <taxon>Decapoda</taxon>
        <taxon>Pleocyemata</taxon>
        <taxon>Caridea</taxon>
        <taxon>Atyoidea</taxon>
        <taxon>Atyidae</taxon>
        <taxon>Halocaridina</taxon>
    </lineage>
</organism>
<sequence>YDNTHEMVNSNKQHCHLHDDDHDHFSDCDHPHYIDNDNVDDFDHHRCNHYCYDHHNATMSVTTTTTT</sequence>
<accession>A0AAN8WPI1</accession>
<gene>
    <name evidence="1" type="ORF">SK128_017972</name>
</gene>
<comment type="caution">
    <text evidence="1">The sequence shown here is derived from an EMBL/GenBank/DDBJ whole genome shotgun (WGS) entry which is preliminary data.</text>
</comment>
<proteinExistence type="predicted"/>
<keyword evidence="2" id="KW-1185">Reference proteome</keyword>